<organism evidence="7 8">
    <name type="scientific">Syphacia muris</name>
    <dbReference type="NCBI Taxonomy" id="451379"/>
    <lineage>
        <taxon>Eukaryota</taxon>
        <taxon>Metazoa</taxon>
        <taxon>Ecdysozoa</taxon>
        <taxon>Nematoda</taxon>
        <taxon>Chromadorea</taxon>
        <taxon>Rhabditida</taxon>
        <taxon>Spirurina</taxon>
        <taxon>Oxyuridomorpha</taxon>
        <taxon>Oxyuroidea</taxon>
        <taxon>Oxyuridae</taxon>
        <taxon>Syphacia</taxon>
    </lineage>
</organism>
<keyword evidence="6" id="KW-0869">Chloride channel</keyword>
<keyword evidence="2 6" id="KW-0812">Transmembrane</keyword>
<comment type="function">
    <text evidence="6">Forms chloride channels.</text>
</comment>
<reference evidence="8" key="1">
    <citation type="submission" date="2017-02" db="UniProtKB">
        <authorList>
            <consortium name="WormBaseParasite"/>
        </authorList>
    </citation>
    <scope>IDENTIFICATION</scope>
</reference>
<comment type="subcellular location">
    <subcellularLocation>
        <location evidence="6">Cell membrane</location>
        <topology evidence="6">Multi-pass membrane protein</topology>
    </subcellularLocation>
    <subcellularLocation>
        <location evidence="1">Membrane</location>
    </subcellularLocation>
</comment>
<dbReference type="InterPro" id="IPR021134">
    <property type="entry name" value="Bestrophin-like"/>
</dbReference>
<feature type="transmembrane region" description="Helical" evidence="6">
    <location>
        <begin position="221"/>
        <end position="243"/>
    </location>
</feature>
<dbReference type="InterPro" id="IPR000615">
    <property type="entry name" value="Bestrophin"/>
</dbReference>
<sequence>MTKNYLNDLATARVGTLIRILFRWKGGLWKSVYLDLIIWCIFYVVFALVYRLALSTSQQKTFEDVAQFLGKYEKYISVVFMLGFFVETVVNRWWAVIENMGITDDMSLTVSCYLDGVDETSVRYKRAIVRYMCLFQALLYRSVSTSVRKKFPNLESFVKEGYLLKGELSKLSEDEIWTPIQWSIALATKARSECLIKSDLYLTHIINTCEQLNTTLRIVWVYAWVVLPLAYSQVIFMVVRLYFAVSLISQQVFVSSDEHFDTYVPIPIILSFIFYFGWLKVAEALLNPFGFDDDDFDVNSLLERNKKSLLMLKKSLIIAEEISFSFGEITDRDDRLTAMFITDCRLDSG</sequence>
<dbReference type="AlphaFoldDB" id="A0A0N5AL26"/>
<evidence type="ECO:0000256" key="3">
    <source>
        <dbReference type="ARBA" id="ARBA00022989"/>
    </source>
</evidence>
<keyword evidence="6" id="KW-0868">Chloride</keyword>
<feature type="transmembrane region" description="Helical" evidence="6">
    <location>
        <begin position="263"/>
        <end position="281"/>
    </location>
</feature>
<evidence type="ECO:0000256" key="1">
    <source>
        <dbReference type="ARBA" id="ARBA00004370"/>
    </source>
</evidence>
<evidence type="ECO:0000256" key="5">
    <source>
        <dbReference type="ARBA" id="ARBA00034769"/>
    </source>
</evidence>
<keyword evidence="6" id="KW-0406">Ion transport</keyword>
<keyword evidence="7" id="KW-1185">Reference proteome</keyword>
<accession>A0A0N5AL26</accession>
<dbReference type="PANTHER" id="PTHR10736">
    <property type="entry name" value="BESTROPHIN"/>
    <property type="match status" value="1"/>
</dbReference>
<keyword evidence="4 6" id="KW-0472">Membrane</keyword>
<dbReference type="PANTHER" id="PTHR10736:SF0">
    <property type="entry name" value="BESTROPHIN HOMOLOG"/>
    <property type="match status" value="1"/>
</dbReference>
<proteinExistence type="inferred from homology"/>
<protein>
    <recommendedName>
        <fullName evidence="6">Bestrophin homolog</fullName>
    </recommendedName>
</protein>
<evidence type="ECO:0000256" key="6">
    <source>
        <dbReference type="RuleBase" id="RU363126"/>
    </source>
</evidence>
<evidence type="ECO:0000313" key="8">
    <source>
        <dbReference type="WBParaSite" id="SMUV_0000521801-mRNA-1"/>
    </source>
</evidence>
<dbReference type="GO" id="GO:0005254">
    <property type="term" value="F:chloride channel activity"/>
    <property type="evidence" value="ECO:0007669"/>
    <property type="project" value="UniProtKB-KW"/>
</dbReference>
<dbReference type="WBParaSite" id="SMUV_0000521801-mRNA-1">
    <property type="protein sequence ID" value="SMUV_0000521801-mRNA-1"/>
    <property type="gene ID" value="SMUV_0000521801"/>
</dbReference>
<dbReference type="Proteomes" id="UP000046393">
    <property type="component" value="Unplaced"/>
</dbReference>
<evidence type="ECO:0000313" key="7">
    <source>
        <dbReference type="Proteomes" id="UP000046393"/>
    </source>
</evidence>
<comment type="similarity">
    <text evidence="5 6">Belongs to the anion channel-forming bestrophin (TC 1.A.46) family. Calcium-sensitive chloride channel subfamily.</text>
</comment>
<feature type="transmembrane region" description="Helical" evidence="6">
    <location>
        <begin position="32"/>
        <end position="54"/>
    </location>
</feature>
<name>A0A0N5AL26_9BILA</name>
<dbReference type="GO" id="GO:0005886">
    <property type="term" value="C:plasma membrane"/>
    <property type="evidence" value="ECO:0007669"/>
    <property type="project" value="UniProtKB-SubCell"/>
</dbReference>
<dbReference type="Pfam" id="PF01062">
    <property type="entry name" value="Bestrophin"/>
    <property type="match status" value="1"/>
</dbReference>
<feature type="transmembrane region" description="Helical" evidence="6">
    <location>
        <begin position="127"/>
        <end position="143"/>
    </location>
</feature>
<evidence type="ECO:0000256" key="4">
    <source>
        <dbReference type="ARBA" id="ARBA00023136"/>
    </source>
</evidence>
<keyword evidence="6" id="KW-0813">Transport</keyword>
<keyword evidence="6" id="KW-0407">Ion channel</keyword>
<evidence type="ECO:0000256" key="2">
    <source>
        <dbReference type="ARBA" id="ARBA00022692"/>
    </source>
</evidence>
<keyword evidence="6" id="KW-1003">Cell membrane</keyword>
<feature type="transmembrane region" description="Helical" evidence="6">
    <location>
        <begin position="75"/>
        <end position="94"/>
    </location>
</feature>
<keyword evidence="3 6" id="KW-1133">Transmembrane helix</keyword>
<dbReference type="GO" id="GO:0034707">
    <property type="term" value="C:chloride channel complex"/>
    <property type="evidence" value="ECO:0007669"/>
    <property type="project" value="UniProtKB-KW"/>
</dbReference>